<dbReference type="Proteomes" id="UP000616724">
    <property type="component" value="Unassembled WGS sequence"/>
</dbReference>
<comment type="caution">
    <text evidence="2">The sequence shown here is derived from an EMBL/GenBank/DDBJ whole genome shotgun (WGS) entry which is preliminary data.</text>
</comment>
<evidence type="ECO:0000313" key="2">
    <source>
        <dbReference type="EMBL" id="GIH76835.1"/>
    </source>
</evidence>
<accession>A0A8J3W5R7</accession>
<dbReference type="InterPro" id="IPR036291">
    <property type="entry name" value="NAD(P)-bd_dom_sf"/>
</dbReference>
<gene>
    <name evidence="2" type="ORF">Plo01_32640</name>
</gene>
<reference evidence="2 3" key="1">
    <citation type="submission" date="2021-01" db="EMBL/GenBank/DDBJ databases">
        <title>Whole genome shotgun sequence of Planobispora longispora NBRC 13918.</title>
        <authorList>
            <person name="Komaki H."/>
            <person name="Tamura T."/>
        </authorList>
    </citation>
    <scope>NUCLEOTIDE SEQUENCE [LARGE SCALE GENOMIC DNA]</scope>
    <source>
        <strain evidence="2 3">NBRC 13918</strain>
    </source>
</reference>
<evidence type="ECO:0000313" key="3">
    <source>
        <dbReference type="Proteomes" id="UP000616724"/>
    </source>
</evidence>
<dbReference type="Pfam" id="PF13460">
    <property type="entry name" value="NAD_binding_10"/>
    <property type="match status" value="1"/>
</dbReference>
<keyword evidence="3" id="KW-1185">Reference proteome</keyword>
<sequence length="288" mass="30647">MSRQILVTGATGAVGRQVASQLLEAGAGVRALTRGTADLPSAVEGVRGDLSRPGSLDGAAEGVEAVFLVWPFASVEGLEPVLRTAAGHARRVVYLSSAAVRDHEREAERLIARSGLEWTILRPHAFAANTLRWAEQIRARGVVRGPYGRAAMSPVHERDIAAVAVRALTRDGHAGAVYELTGPHSLTQAEQARVIGEVIGEPVHWEEAPAQDARREMLARGWPAEVVDGILSAQAEMAGGPAPVTATVEQVTGSGARTFRAWVAEHAHAFRRRDHRADGPLPAGRPPR</sequence>
<dbReference type="InterPro" id="IPR016040">
    <property type="entry name" value="NAD(P)-bd_dom"/>
</dbReference>
<dbReference type="EMBL" id="BOOH01000023">
    <property type="protein sequence ID" value="GIH76835.1"/>
    <property type="molecule type" value="Genomic_DNA"/>
</dbReference>
<dbReference type="InterPro" id="IPR051604">
    <property type="entry name" value="Ergot_Alk_Oxidoreductase"/>
</dbReference>
<feature type="domain" description="NAD(P)-binding" evidence="1">
    <location>
        <begin position="9"/>
        <end position="170"/>
    </location>
</feature>
<evidence type="ECO:0000259" key="1">
    <source>
        <dbReference type="Pfam" id="PF13460"/>
    </source>
</evidence>
<protein>
    <submittedName>
        <fullName evidence="2">Nucleotide-diphosphate-sugar epimerase</fullName>
    </submittedName>
</protein>
<dbReference type="Gene3D" id="3.40.50.720">
    <property type="entry name" value="NAD(P)-binding Rossmann-like Domain"/>
    <property type="match status" value="1"/>
</dbReference>
<dbReference type="SUPFAM" id="SSF51735">
    <property type="entry name" value="NAD(P)-binding Rossmann-fold domains"/>
    <property type="match status" value="1"/>
</dbReference>
<dbReference type="PANTHER" id="PTHR43162">
    <property type="match status" value="1"/>
</dbReference>
<organism evidence="2 3">
    <name type="scientific">Planobispora longispora</name>
    <dbReference type="NCBI Taxonomy" id="28887"/>
    <lineage>
        <taxon>Bacteria</taxon>
        <taxon>Bacillati</taxon>
        <taxon>Actinomycetota</taxon>
        <taxon>Actinomycetes</taxon>
        <taxon>Streptosporangiales</taxon>
        <taxon>Streptosporangiaceae</taxon>
        <taxon>Planobispora</taxon>
    </lineage>
</organism>
<dbReference type="RefSeq" id="WP_203891422.1">
    <property type="nucleotide sequence ID" value="NZ_BOOH01000023.1"/>
</dbReference>
<dbReference type="Gene3D" id="3.90.25.10">
    <property type="entry name" value="UDP-galactose 4-epimerase, domain 1"/>
    <property type="match status" value="1"/>
</dbReference>
<dbReference type="PANTHER" id="PTHR43162:SF1">
    <property type="entry name" value="PRESTALK A DIFFERENTIATION PROTEIN A"/>
    <property type="match status" value="1"/>
</dbReference>
<name>A0A8J3W5R7_9ACTN</name>
<proteinExistence type="predicted"/>
<dbReference type="AlphaFoldDB" id="A0A8J3W5R7"/>